<feature type="domain" description="Carbohydrate kinase PfkB" evidence="3">
    <location>
        <begin position="14"/>
        <end position="152"/>
    </location>
</feature>
<keyword evidence="5" id="KW-1185">Reference proteome</keyword>
<dbReference type="AlphaFoldDB" id="A0A2J7YYP6"/>
<accession>A0A2J7YYP6</accession>
<evidence type="ECO:0000313" key="5">
    <source>
        <dbReference type="Proteomes" id="UP000236520"/>
    </source>
</evidence>
<protein>
    <recommendedName>
        <fullName evidence="3">Carbohydrate kinase PfkB domain-containing protein</fullName>
    </recommendedName>
</protein>
<sequence>MGRARDAGSAIRTAVVGHVEWTSIARVARVPERGEVVHADVVWEGPAGGGAVAAVQMAALAGRTTFFTALGDDAAARRTEDILGRLGVRVVAATRTEATRGAVSLVDDTGERTTTTLGPRLQPSLDDALPWSDLAHCDVVHFVAGAPEVLKQARQARVLTATLRELATVAASGIRVDALAGSAADPAERYDPALLDTAPGLVVRTEGRQGGTYLEAGGAAGRYRAAPAPGPEVDSYGMGDTFAAALAHALGRTDLPAQALAAAAGHAARCAATRGPYHLP</sequence>
<comment type="caution">
    <text evidence="4">The sequence shown here is derived from an EMBL/GenBank/DDBJ whole genome shotgun (WGS) entry which is preliminary data.</text>
</comment>
<dbReference type="InterPro" id="IPR029056">
    <property type="entry name" value="Ribokinase-like"/>
</dbReference>
<evidence type="ECO:0000259" key="3">
    <source>
        <dbReference type="Pfam" id="PF00294"/>
    </source>
</evidence>
<dbReference type="InterPro" id="IPR011611">
    <property type="entry name" value="PfkB_dom"/>
</dbReference>
<dbReference type="Proteomes" id="UP000236520">
    <property type="component" value="Unassembled WGS sequence"/>
</dbReference>
<keyword evidence="1" id="KW-0808">Transferase</keyword>
<dbReference type="GeneID" id="303174938"/>
<evidence type="ECO:0000313" key="4">
    <source>
        <dbReference type="EMBL" id="PNG93138.1"/>
    </source>
</evidence>
<keyword evidence="2" id="KW-0418">Kinase</keyword>
<proteinExistence type="predicted"/>
<gene>
    <name evidence="4" type="ORF">SMF913_28603</name>
</gene>
<evidence type="ECO:0000256" key="2">
    <source>
        <dbReference type="ARBA" id="ARBA00022777"/>
    </source>
</evidence>
<dbReference type="PANTHER" id="PTHR10584:SF166">
    <property type="entry name" value="RIBOKINASE"/>
    <property type="match status" value="1"/>
</dbReference>
<dbReference type="GO" id="GO:0016301">
    <property type="term" value="F:kinase activity"/>
    <property type="evidence" value="ECO:0007669"/>
    <property type="project" value="UniProtKB-KW"/>
</dbReference>
<dbReference type="Pfam" id="PF00294">
    <property type="entry name" value="PfkB"/>
    <property type="match status" value="1"/>
</dbReference>
<dbReference type="SUPFAM" id="SSF53613">
    <property type="entry name" value="Ribokinase-like"/>
    <property type="match status" value="1"/>
</dbReference>
<organism evidence="4 5">
    <name type="scientific">Streptomyces malaysiensis</name>
    <dbReference type="NCBI Taxonomy" id="92644"/>
    <lineage>
        <taxon>Bacteria</taxon>
        <taxon>Bacillati</taxon>
        <taxon>Actinomycetota</taxon>
        <taxon>Actinomycetes</taxon>
        <taxon>Kitasatosporales</taxon>
        <taxon>Streptomycetaceae</taxon>
        <taxon>Streptomyces</taxon>
        <taxon>Streptomyces violaceusniger group</taxon>
    </lineage>
</organism>
<dbReference type="RefSeq" id="WP_069864435.1">
    <property type="nucleotide sequence ID" value="NZ_BAAAHF010000003.1"/>
</dbReference>
<dbReference type="PANTHER" id="PTHR10584">
    <property type="entry name" value="SUGAR KINASE"/>
    <property type="match status" value="1"/>
</dbReference>
<dbReference type="Gene3D" id="3.40.1190.20">
    <property type="match status" value="2"/>
</dbReference>
<evidence type="ECO:0000256" key="1">
    <source>
        <dbReference type="ARBA" id="ARBA00022679"/>
    </source>
</evidence>
<reference evidence="4 5" key="1">
    <citation type="submission" date="2015-09" db="EMBL/GenBank/DDBJ databases">
        <title>Genome sequence, genome mining and natural product profiling of a biocontrol bacterium Streptomyces malaysiensis F913.</title>
        <authorList>
            <person name="Xu Y."/>
            <person name="Wei J."/>
            <person name="Xie J."/>
            <person name="Li T."/>
            <person name="Zhou Z."/>
        </authorList>
    </citation>
    <scope>NUCLEOTIDE SEQUENCE [LARGE SCALE GENOMIC DNA]</scope>
    <source>
        <strain evidence="4 5">F913</strain>
    </source>
</reference>
<name>A0A2J7YYP6_STRMQ</name>
<dbReference type="EMBL" id="LJIW01000002">
    <property type="protein sequence ID" value="PNG93138.1"/>
    <property type="molecule type" value="Genomic_DNA"/>
</dbReference>